<proteinExistence type="predicted"/>
<organism evidence="2 3">
    <name type="scientific">Steinernema glaseri</name>
    <dbReference type="NCBI Taxonomy" id="37863"/>
    <lineage>
        <taxon>Eukaryota</taxon>
        <taxon>Metazoa</taxon>
        <taxon>Ecdysozoa</taxon>
        <taxon>Nematoda</taxon>
        <taxon>Chromadorea</taxon>
        <taxon>Rhabditida</taxon>
        <taxon>Tylenchina</taxon>
        <taxon>Panagrolaimomorpha</taxon>
        <taxon>Strongyloidoidea</taxon>
        <taxon>Steinernematidae</taxon>
        <taxon>Steinernema</taxon>
    </lineage>
</organism>
<dbReference type="WBParaSite" id="L893_g6982.t1">
    <property type="protein sequence ID" value="L893_g6982.t1"/>
    <property type="gene ID" value="L893_g6982"/>
</dbReference>
<dbReference type="AlphaFoldDB" id="A0A1I8AM05"/>
<protein>
    <submittedName>
        <fullName evidence="3">Uncharacterized protein</fullName>
    </submittedName>
</protein>
<name>A0A1I8AM05_9BILA</name>
<keyword evidence="2" id="KW-1185">Reference proteome</keyword>
<sequence>MTRAVEGRHHSKKNGRFLEEGTSLRKTPTVDISGRLHRSRRNSATETDGDRGSVCTRPPGGDGDGSVCLYKASLCLRRGHFALFELEAASLSGKDYANLRSSILSAGWTQKVANVANDVKLSARLLILCPDKGMPWELRSHTYLKWSLSDLTKNQRKYCMIALGRYLHL</sequence>
<accession>A0A1I8AM05</accession>
<evidence type="ECO:0000313" key="2">
    <source>
        <dbReference type="Proteomes" id="UP000095287"/>
    </source>
</evidence>
<dbReference type="Proteomes" id="UP000095287">
    <property type="component" value="Unplaced"/>
</dbReference>
<reference evidence="3" key="1">
    <citation type="submission" date="2016-11" db="UniProtKB">
        <authorList>
            <consortium name="WormBaseParasite"/>
        </authorList>
    </citation>
    <scope>IDENTIFICATION</scope>
</reference>
<evidence type="ECO:0000313" key="3">
    <source>
        <dbReference type="WBParaSite" id="L893_g6982.t1"/>
    </source>
</evidence>
<feature type="region of interest" description="Disordered" evidence="1">
    <location>
        <begin position="1"/>
        <end position="58"/>
    </location>
</feature>
<evidence type="ECO:0000256" key="1">
    <source>
        <dbReference type="SAM" id="MobiDB-lite"/>
    </source>
</evidence>